<dbReference type="Proteomes" id="UP000249016">
    <property type="component" value="Unassembled WGS sequence"/>
</dbReference>
<evidence type="ECO:0000313" key="2">
    <source>
        <dbReference type="Proteomes" id="UP000249016"/>
    </source>
</evidence>
<keyword evidence="1" id="KW-0378">Hydrolase</keyword>
<gene>
    <name evidence="1" type="ORF">HMF3257_37495</name>
</gene>
<dbReference type="RefSeq" id="WP_111350843.1">
    <property type="nucleotide sequence ID" value="NZ_QLII01000002.1"/>
</dbReference>
<proteinExistence type="predicted"/>
<dbReference type="Gene3D" id="3.40.50.1820">
    <property type="entry name" value="alpha/beta hydrolase"/>
    <property type="match status" value="1"/>
</dbReference>
<dbReference type="SUPFAM" id="SSF53474">
    <property type="entry name" value="alpha/beta-Hydrolases"/>
    <property type="match status" value="1"/>
</dbReference>
<dbReference type="AlphaFoldDB" id="A0A327NGM9"/>
<sequence>MKLISGPRLVTIPLENVKLYADWWIPQQADGLIIFSNGSSCSRFNLCNRLLMQQFHEQGLGTLLVDLLTVEEDEDYSNRSNVDLLATRLVQVTAWCRRHLDLQELPIGYLGDNTAASSALKAATQLSNSVRTVVSRGSRPDRILSHLATVPVPVLLVVSRLEGSFIRKNQSAYDGKHLNRNVTIVRLDSPDIAERASIPEQARLMINWFRTHLHS</sequence>
<reference evidence="1 2" key="1">
    <citation type="submission" date="2018-06" db="EMBL/GenBank/DDBJ databases">
        <title>Spirosoma sp. HMF3257 Genome sequencing and assembly.</title>
        <authorList>
            <person name="Kang H."/>
            <person name="Cha I."/>
            <person name="Kim H."/>
            <person name="Kang J."/>
            <person name="Joh K."/>
        </authorList>
    </citation>
    <scope>NUCLEOTIDE SEQUENCE [LARGE SCALE GENOMIC DNA]</scope>
    <source>
        <strain evidence="1 2">HMF3257</strain>
    </source>
</reference>
<dbReference type="GO" id="GO:0016787">
    <property type="term" value="F:hydrolase activity"/>
    <property type="evidence" value="ECO:0007669"/>
    <property type="project" value="UniProtKB-KW"/>
</dbReference>
<organism evidence="1 2">
    <name type="scientific">Spirosoma telluris</name>
    <dbReference type="NCBI Taxonomy" id="2183553"/>
    <lineage>
        <taxon>Bacteria</taxon>
        <taxon>Pseudomonadati</taxon>
        <taxon>Bacteroidota</taxon>
        <taxon>Cytophagia</taxon>
        <taxon>Cytophagales</taxon>
        <taxon>Cytophagaceae</taxon>
        <taxon>Spirosoma</taxon>
    </lineage>
</organism>
<dbReference type="OrthoDB" id="9810066at2"/>
<accession>A0A327NGM9</accession>
<protein>
    <submittedName>
        <fullName evidence="1">Alpha/beta hydrolase</fullName>
    </submittedName>
</protein>
<dbReference type="EMBL" id="QLII01000002">
    <property type="protein sequence ID" value="RAI73096.1"/>
    <property type="molecule type" value="Genomic_DNA"/>
</dbReference>
<comment type="caution">
    <text evidence="1">The sequence shown here is derived from an EMBL/GenBank/DDBJ whole genome shotgun (WGS) entry which is preliminary data.</text>
</comment>
<keyword evidence="2" id="KW-1185">Reference proteome</keyword>
<dbReference type="InterPro" id="IPR029058">
    <property type="entry name" value="AB_hydrolase_fold"/>
</dbReference>
<evidence type="ECO:0000313" key="1">
    <source>
        <dbReference type="EMBL" id="RAI73096.1"/>
    </source>
</evidence>
<name>A0A327NGM9_9BACT</name>